<proteinExistence type="predicted"/>
<organism evidence="1 2">
    <name type="scientific">Vibrio cincinnatiensis DSM 19608</name>
    <dbReference type="NCBI Taxonomy" id="1123491"/>
    <lineage>
        <taxon>Bacteria</taxon>
        <taxon>Pseudomonadati</taxon>
        <taxon>Pseudomonadota</taxon>
        <taxon>Gammaproteobacteria</taxon>
        <taxon>Vibrionales</taxon>
        <taxon>Vibrionaceae</taxon>
        <taxon>Vibrio</taxon>
    </lineage>
</organism>
<dbReference type="Pfam" id="PF11042">
    <property type="entry name" value="DUF2750"/>
    <property type="match status" value="1"/>
</dbReference>
<dbReference type="OrthoDB" id="2936081at2"/>
<sequence length="129" mass="14735">MTDSLSAEQISALNHDDSEQRMKYTVKQIALHQQVWILTDQHGCVMLNTEDDDCVPVWPHQALAQAWATGEWADCEAKAIPLNQWRSRWTPGLADDELSVVVFPNDREEGVVLFPDEFDAELEKQKSVR</sequence>
<protein>
    <recommendedName>
        <fullName evidence="3">DUF2750 domain-containing protein</fullName>
    </recommendedName>
</protein>
<evidence type="ECO:0008006" key="3">
    <source>
        <dbReference type="Google" id="ProtNLM"/>
    </source>
</evidence>
<dbReference type="STRING" id="1123491.SAMN02745782_00214"/>
<accession>A0A1T4KHC5</accession>
<reference evidence="2" key="1">
    <citation type="submission" date="2017-02" db="EMBL/GenBank/DDBJ databases">
        <authorList>
            <person name="Varghese N."/>
            <person name="Submissions S."/>
        </authorList>
    </citation>
    <scope>NUCLEOTIDE SEQUENCE [LARGE SCALE GENOMIC DNA]</scope>
    <source>
        <strain evidence="2">DSM 19608</strain>
    </source>
</reference>
<dbReference type="AlphaFoldDB" id="A0A1T4KHC5"/>
<dbReference type="Proteomes" id="UP000190834">
    <property type="component" value="Unassembled WGS sequence"/>
</dbReference>
<gene>
    <name evidence="1" type="ORF">SAMN02745782_00214</name>
</gene>
<dbReference type="GeneID" id="70583695"/>
<evidence type="ECO:0000313" key="2">
    <source>
        <dbReference type="Proteomes" id="UP000190834"/>
    </source>
</evidence>
<dbReference type="EMBL" id="FUXB01000001">
    <property type="protein sequence ID" value="SJZ41820.1"/>
    <property type="molecule type" value="Genomic_DNA"/>
</dbReference>
<keyword evidence="2" id="KW-1185">Reference proteome</keyword>
<dbReference type="InterPro" id="IPR021284">
    <property type="entry name" value="DUF2750"/>
</dbReference>
<dbReference type="RefSeq" id="WP_078924622.1">
    <property type="nucleotide sequence ID" value="NZ_FUXB01000001.1"/>
</dbReference>
<evidence type="ECO:0000313" key="1">
    <source>
        <dbReference type="EMBL" id="SJZ41820.1"/>
    </source>
</evidence>
<name>A0A1T4KHC5_VIBCI</name>